<comment type="caution">
    <text evidence="2">The sequence shown here is derived from an EMBL/GenBank/DDBJ whole genome shotgun (WGS) entry which is preliminary data.</text>
</comment>
<evidence type="ECO:0000313" key="3">
    <source>
        <dbReference type="Proteomes" id="UP001075354"/>
    </source>
</evidence>
<gene>
    <name evidence="2" type="ORF">ONE63_003897</name>
</gene>
<organism evidence="2 3">
    <name type="scientific">Megalurothrips usitatus</name>
    <name type="common">bean blossom thrips</name>
    <dbReference type="NCBI Taxonomy" id="439358"/>
    <lineage>
        <taxon>Eukaryota</taxon>
        <taxon>Metazoa</taxon>
        <taxon>Ecdysozoa</taxon>
        <taxon>Arthropoda</taxon>
        <taxon>Hexapoda</taxon>
        <taxon>Insecta</taxon>
        <taxon>Pterygota</taxon>
        <taxon>Neoptera</taxon>
        <taxon>Paraneoptera</taxon>
        <taxon>Thysanoptera</taxon>
        <taxon>Terebrantia</taxon>
        <taxon>Thripoidea</taxon>
        <taxon>Thripidae</taxon>
        <taxon>Megalurothrips</taxon>
    </lineage>
</organism>
<reference evidence="2" key="1">
    <citation type="submission" date="2022-12" db="EMBL/GenBank/DDBJ databases">
        <title>Chromosome-level genome assembly of the bean flower thrips Megalurothrips usitatus.</title>
        <authorList>
            <person name="Ma L."/>
            <person name="Liu Q."/>
            <person name="Li H."/>
            <person name="Cai W."/>
        </authorList>
    </citation>
    <scope>NUCLEOTIDE SEQUENCE</scope>
    <source>
        <strain evidence="2">Cailab_2022a</strain>
    </source>
</reference>
<accession>A0AAV7XB17</accession>
<sequence>MRRPLRTRDETSSRARPLSAEQPATLVVGVPPARSRSEPSFDVPEPAAPAAQPEQSSFSLGRCFGALSAFSSGLRAPVLRQSSDPQPSASPRPAVWRQASEPAYEASPGARRQVSDPISPDDTPVAIAIRRQSTSPSTPAVRRQVSDPVVPTSPATPPIRRQVSDPVPSPVSILRQPSGPGTPRRPPSEHTRVTITVPVETHAPPRSPQRPSLARAFKEELRTSSL</sequence>
<feature type="compositionally biased region" description="Basic and acidic residues" evidence="1">
    <location>
        <begin position="1"/>
        <end position="13"/>
    </location>
</feature>
<evidence type="ECO:0000313" key="2">
    <source>
        <dbReference type="EMBL" id="KAJ1520806.1"/>
    </source>
</evidence>
<feature type="compositionally biased region" description="Basic and acidic residues" evidence="1">
    <location>
        <begin position="216"/>
        <end position="226"/>
    </location>
</feature>
<feature type="compositionally biased region" description="Polar residues" evidence="1">
    <location>
        <begin position="80"/>
        <end position="89"/>
    </location>
</feature>
<dbReference type="AlphaFoldDB" id="A0AAV7XB17"/>
<protein>
    <submittedName>
        <fullName evidence="2">Uncharacterized protein</fullName>
    </submittedName>
</protein>
<proteinExistence type="predicted"/>
<feature type="region of interest" description="Disordered" evidence="1">
    <location>
        <begin position="78"/>
        <end position="226"/>
    </location>
</feature>
<evidence type="ECO:0000256" key="1">
    <source>
        <dbReference type="SAM" id="MobiDB-lite"/>
    </source>
</evidence>
<feature type="region of interest" description="Disordered" evidence="1">
    <location>
        <begin position="1"/>
        <end position="56"/>
    </location>
</feature>
<dbReference type="EMBL" id="JAPTSV010000014">
    <property type="protein sequence ID" value="KAJ1520806.1"/>
    <property type="molecule type" value="Genomic_DNA"/>
</dbReference>
<feature type="compositionally biased region" description="Low complexity" evidence="1">
    <location>
        <begin position="44"/>
        <end position="55"/>
    </location>
</feature>
<name>A0AAV7XB17_9NEOP</name>
<dbReference type="Proteomes" id="UP001075354">
    <property type="component" value="Chromosome 14"/>
</dbReference>
<keyword evidence="3" id="KW-1185">Reference proteome</keyword>